<dbReference type="Proteomes" id="UP000703590">
    <property type="component" value="Unassembled WGS sequence"/>
</dbReference>
<comment type="caution">
    <text evidence="1">The sequence shown here is derived from an EMBL/GenBank/DDBJ whole genome shotgun (WGS) entry which is preliminary data.</text>
</comment>
<gene>
    <name evidence="1" type="ORF">JWV37_05055</name>
</gene>
<evidence type="ECO:0000313" key="1">
    <source>
        <dbReference type="EMBL" id="MBN2964138.1"/>
    </source>
</evidence>
<proteinExistence type="predicted"/>
<organism evidence="1 2">
    <name type="scientific">Sulfurospirillum tamanense</name>
    <dbReference type="NCBI Taxonomy" id="2813362"/>
    <lineage>
        <taxon>Bacteria</taxon>
        <taxon>Pseudomonadati</taxon>
        <taxon>Campylobacterota</taxon>
        <taxon>Epsilonproteobacteria</taxon>
        <taxon>Campylobacterales</taxon>
        <taxon>Sulfurospirillaceae</taxon>
        <taxon>Sulfurospirillum</taxon>
    </lineage>
</organism>
<dbReference type="EMBL" id="JAFHKK010000008">
    <property type="protein sequence ID" value="MBN2964138.1"/>
    <property type="molecule type" value="Genomic_DNA"/>
</dbReference>
<dbReference type="RefSeq" id="WP_205458688.1">
    <property type="nucleotide sequence ID" value="NZ_JAFHKK010000008.1"/>
</dbReference>
<reference evidence="1" key="1">
    <citation type="submission" date="2021-02" db="EMBL/GenBank/DDBJ databases">
        <title>Sulfurospirillum tamanensis sp. nov.</title>
        <authorList>
            <person name="Frolova A."/>
            <person name="Merkel A."/>
            <person name="Slobodkin A."/>
        </authorList>
    </citation>
    <scope>NUCLEOTIDE SEQUENCE</scope>
    <source>
        <strain evidence="1">T05b</strain>
    </source>
</reference>
<sequence>MQTDIKTLHFMLELLAKCEDSQTKTLHNRILKALDEAMLCARSRFTCKQIKTLLKAHTNTEILGPNQAFVFLVKHRNRVLPETLRAKKQHLIHTFLGANFPEKKHLLEASLQAFEQALSPVEEKMYGLLRLYLSSLDEAVELFVLFDTSREASFEGMSTYVASVHEGLIEDIFYKEERVLVEEGLGKMGLVLSGVYYQHLYM</sequence>
<keyword evidence="2" id="KW-1185">Reference proteome</keyword>
<accession>A0ABS2WRB5</accession>
<name>A0ABS2WRB5_9BACT</name>
<protein>
    <submittedName>
        <fullName evidence="1">Uncharacterized protein</fullName>
    </submittedName>
</protein>
<evidence type="ECO:0000313" key="2">
    <source>
        <dbReference type="Proteomes" id="UP000703590"/>
    </source>
</evidence>
<reference evidence="1" key="2">
    <citation type="submission" date="2021-02" db="EMBL/GenBank/DDBJ databases">
        <authorList>
            <person name="Merkel A.Y."/>
        </authorList>
    </citation>
    <scope>NUCLEOTIDE SEQUENCE</scope>
    <source>
        <strain evidence="1">T05b</strain>
    </source>
</reference>